<dbReference type="AlphaFoldDB" id="A0AAP6L255"/>
<name>A0AAP6L255_AERME</name>
<accession>A0AAP6L255</accession>
<comment type="caution">
    <text evidence="2">The sequence shown here is derived from an EMBL/GenBank/DDBJ whole genome shotgun (WGS) entry which is preliminary data.</text>
</comment>
<evidence type="ECO:0000313" key="2">
    <source>
        <dbReference type="EMBL" id="MDX7923395.1"/>
    </source>
</evidence>
<proteinExistence type="inferred from homology"/>
<dbReference type="Proteomes" id="UP001285835">
    <property type="component" value="Unassembled WGS sequence"/>
</dbReference>
<evidence type="ECO:0000256" key="1">
    <source>
        <dbReference type="ARBA" id="ARBA00006799"/>
    </source>
</evidence>
<dbReference type="InterPro" id="IPR030935">
    <property type="entry name" value="PBSX_Proteobac"/>
</dbReference>
<sequence>MTKRHKSQPAQAVASPNRGAVAFSMPEVIDPTAWMTDYTGVFYNPYGEYYQPPIERKGLAKVARANAHHGAILMARRNMVAGRFTNQRATITAFVHNYLQFGDAGLLKIRNGFGQVVGLHPLSSVYLRRREDGCFVYLQQGKPNLIYRPEDVIWLAQYDPEQQVYGMPDYLGGLQSALLNQDATLFRRKYFLNGAHMGFIFYATDPNMDDDTEEEMKEMIASSKGVGNFRSMFVNIPDGKPDGIKLIPVGDIATKDEFAAIKGITAQDVLTSHRFPAALAGIIPTNGGGGLGDPEKYDATYARNEVLPLCELVQDAVNSAGLPRSLWVDFRENIGSTV</sequence>
<dbReference type="PIRSF" id="PIRSF018494">
    <property type="entry name" value="PBSX_VPQ"/>
    <property type="match status" value="1"/>
</dbReference>
<comment type="similarity">
    <text evidence="1">Belongs to the phage portal family. PBSX subfamily.</text>
</comment>
<reference evidence="2" key="1">
    <citation type="submission" date="2023-11" db="EMBL/GenBank/DDBJ databases">
        <title>WGS of Aeromonas in Northern Israel.</title>
        <authorList>
            <person name="Hershko Y."/>
        </authorList>
    </citation>
    <scope>NUCLEOTIDE SEQUENCE</scope>
    <source>
        <strain evidence="2">02297</strain>
    </source>
</reference>
<dbReference type="InterPro" id="IPR006944">
    <property type="entry name" value="Phage/GTA_portal"/>
</dbReference>
<dbReference type="EMBL" id="JAWZXF010000016">
    <property type="protein sequence ID" value="MDX7923395.1"/>
    <property type="molecule type" value="Genomic_DNA"/>
</dbReference>
<dbReference type="InterPro" id="IPR006430">
    <property type="entry name" value="Phage_portal_PBSX"/>
</dbReference>
<dbReference type="NCBIfam" id="TIGR01540">
    <property type="entry name" value="portal_PBSX"/>
    <property type="match status" value="1"/>
</dbReference>
<dbReference type="RefSeq" id="WP_319917633.1">
    <property type="nucleotide sequence ID" value="NZ_JAWZXF010000016.1"/>
</dbReference>
<dbReference type="Pfam" id="PF04860">
    <property type="entry name" value="Phage_portal"/>
    <property type="match status" value="1"/>
</dbReference>
<gene>
    <name evidence="2" type="ORF">SJS82_15830</name>
</gene>
<protein>
    <submittedName>
        <fullName evidence="2">Phage portal protein</fullName>
    </submittedName>
</protein>
<organism evidence="2 3">
    <name type="scientific">Aeromonas media</name>
    <dbReference type="NCBI Taxonomy" id="651"/>
    <lineage>
        <taxon>Bacteria</taxon>
        <taxon>Pseudomonadati</taxon>
        <taxon>Pseudomonadota</taxon>
        <taxon>Gammaproteobacteria</taxon>
        <taxon>Aeromonadales</taxon>
        <taxon>Aeromonadaceae</taxon>
        <taxon>Aeromonas</taxon>
    </lineage>
</organism>
<evidence type="ECO:0000313" key="3">
    <source>
        <dbReference type="Proteomes" id="UP001285835"/>
    </source>
</evidence>